<evidence type="ECO:0000256" key="1">
    <source>
        <dbReference type="SAM" id="MobiDB-lite"/>
    </source>
</evidence>
<dbReference type="RefSeq" id="WP_347612555.1">
    <property type="nucleotide sequence ID" value="NZ_JBDPZC010000012.1"/>
</dbReference>
<keyword evidence="3" id="KW-1185">Reference proteome</keyword>
<feature type="compositionally biased region" description="Pro residues" evidence="1">
    <location>
        <begin position="47"/>
        <end position="59"/>
    </location>
</feature>
<accession>A0ABV0GJK0</accession>
<evidence type="ECO:0000313" key="2">
    <source>
        <dbReference type="EMBL" id="MEO3715232.1"/>
    </source>
</evidence>
<name>A0ABV0GJK0_9BURK</name>
<proteinExistence type="predicted"/>
<reference evidence="2 3" key="1">
    <citation type="submission" date="2024-05" db="EMBL/GenBank/DDBJ databases">
        <title>Roseateles sp. 2.12 16S ribosomal RNA gene Genome sequencing and assembly.</title>
        <authorList>
            <person name="Woo H."/>
        </authorList>
    </citation>
    <scope>NUCLEOTIDE SEQUENCE [LARGE SCALE GENOMIC DNA]</scope>
    <source>
        <strain evidence="2 3">2.12</strain>
    </source>
</reference>
<protein>
    <submittedName>
        <fullName evidence="2">Uncharacterized protein</fullName>
    </submittedName>
</protein>
<comment type="caution">
    <text evidence="2">The sequence shown here is derived from an EMBL/GenBank/DDBJ whole genome shotgun (WGS) entry which is preliminary data.</text>
</comment>
<dbReference type="EMBL" id="JBDPZC010000012">
    <property type="protein sequence ID" value="MEO3715232.1"/>
    <property type="molecule type" value="Genomic_DNA"/>
</dbReference>
<dbReference type="Proteomes" id="UP001462640">
    <property type="component" value="Unassembled WGS sequence"/>
</dbReference>
<evidence type="ECO:0000313" key="3">
    <source>
        <dbReference type="Proteomes" id="UP001462640"/>
    </source>
</evidence>
<gene>
    <name evidence="2" type="ORF">ABDJ40_20890</name>
</gene>
<organism evidence="2 3">
    <name type="scientific">Roseateles flavus</name>
    <dbReference type="NCBI Taxonomy" id="3149041"/>
    <lineage>
        <taxon>Bacteria</taxon>
        <taxon>Pseudomonadati</taxon>
        <taxon>Pseudomonadota</taxon>
        <taxon>Betaproteobacteria</taxon>
        <taxon>Burkholderiales</taxon>
        <taxon>Sphaerotilaceae</taxon>
        <taxon>Roseateles</taxon>
    </lineage>
</organism>
<sequence length="312" mass="33374">MTLLLSVGRAELARLADAPESARPGRPAPAVRKDRNPDPMPVARQPGPRPATPASPAPAPTSGTPRLHADLVRRLPGGLQTEAQLALQAGQAGRAFEVAREISRCQYFKELRADYERRGLHAQLAQLLPDTDPAERARVDAFCQTAGATGPALMTQLVLLAAGQGLPDAVYWAYEEQLDPSGDSARQLGRWALAGQDFVALGKALLADRPDSLGLTAADMNVLRKASALLLVTPEYSARSAFRHLLQTAEETATYRQAGVQTSQAFAQLPAGLHPPVRFADLQLSPADEQRAQAVVDALVRLRRQQLQAAGG</sequence>
<feature type="region of interest" description="Disordered" evidence="1">
    <location>
        <begin position="15"/>
        <end position="66"/>
    </location>
</feature>